<reference evidence="3" key="2">
    <citation type="submission" date="2015-01" db="EMBL/GenBank/DDBJ databases">
        <title>Evolutionary Origins and Diversification of the Mycorrhizal Mutualists.</title>
        <authorList>
            <consortium name="DOE Joint Genome Institute"/>
            <consortium name="Mycorrhizal Genomics Consortium"/>
            <person name="Kohler A."/>
            <person name="Kuo A."/>
            <person name="Nagy L.G."/>
            <person name="Floudas D."/>
            <person name="Copeland A."/>
            <person name="Barry K.W."/>
            <person name="Cichocki N."/>
            <person name="Veneault-Fourrey C."/>
            <person name="LaButti K."/>
            <person name="Lindquist E.A."/>
            <person name="Lipzen A."/>
            <person name="Lundell T."/>
            <person name="Morin E."/>
            <person name="Murat C."/>
            <person name="Riley R."/>
            <person name="Ohm R."/>
            <person name="Sun H."/>
            <person name="Tunlid A."/>
            <person name="Henrissat B."/>
            <person name="Grigoriev I.V."/>
            <person name="Hibbett D.S."/>
            <person name="Martin F."/>
        </authorList>
    </citation>
    <scope>NUCLEOTIDE SEQUENCE [LARGE SCALE GENOMIC DNA]</scope>
    <source>
        <strain evidence="3">h7</strain>
    </source>
</reference>
<keyword evidence="3" id="KW-1185">Reference proteome</keyword>
<gene>
    <name evidence="2" type="ORF">M413DRAFT_146519</name>
</gene>
<evidence type="ECO:0000256" key="1">
    <source>
        <dbReference type="SAM" id="MobiDB-lite"/>
    </source>
</evidence>
<feature type="region of interest" description="Disordered" evidence="1">
    <location>
        <begin position="30"/>
        <end position="67"/>
    </location>
</feature>
<evidence type="ECO:0000313" key="3">
    <source>
        <dbReference type="Proteomes" id="UP000053424"/>
    </source>
</evidence>
<dbReference type="EMBL" id="KN831780">
    <property type="protein sequence ID" value="KIM41325.1"/>
    <property type="molecule type" value="Genomic_DNA"/>
</dbReference>
<name>A0A0C3BXK5_HEBCY</name>
<reference evidence="2 3" key="1">
    <citation type="submission" date="2014-04" db="EMBL/GenBank/DDBJ databases">
        <authorList>
            <consortium name="DOE Joint Genome Institute"/>
            <person name="Kuo A."/>
            <person name="Gay G."/>
            <person name="Dore J."/>
            <person name="Kohler A."/>
            <person name="Nagy L.G."/>
            <person name="Floudas D."/>
            <person name="Copeland A."/>
            <person name="Barry K.W."/>
            <person name="Cichocki N."/>
            <person name="Veneault-Fourrey C."/>
            <person name="LaButti K."/>
            <person name="Lindquist E.A."/>
            <person name="Lipzen A."/>
            <person name="Lundell T."/>
            <person name="Morin E."/>
            <person name="Murat C."/>
            <person name="Sun H."/>
            <person name="Tunlid A."/>
            <person name="Henrissat B."/>
            <person name="Grigoriev I.V."/>
            <person name="Hibbett D.S."/>
            <person name="Martin F."/>
            <person name="Nordberg H.P."/>
            <person name="Cantor M.N."/>
            <person name="Hua S.X."/>
        </authorList>
    </citation>
    <scope>NUCLEOTIDE SEQUENCE [LARGE SCALE GENOMIC DNA]</scope>
    <source>
        <strain evidence="3">h7</strain>
    </source>
</reference>
<dbReference type="Proteomes" id="UP000053424">
    <property type="component" value="Unassembled WGS sequence"/>
</dbReference>
<organism evidence="2 3">
    <name type="scientific">Hebeloma cylindrosporum</name>
    <dbReference type="NCBI Taxonomy" id="76867"/>
    <lineage>
        <taxon>Eukaryota</taxon>
        <taxon>Fungi</taxon>
        <taxon>Dikarya</taxon>
        <taxon>Basidiomycota</taxon>
        <taxon>Agaricomycotina</taxon>
        <taxon>Agaricomycetes</taxon>
        <taxon>Agaricomycetidae</taxon>
        <taxon>Agaricales</taxon>
        <taxon>Agaricineae</taxon>
        <taxon>Hymenogastraceae</taxon>
        <taxon>Hebeloma</taxon>
    </lineage>
</organism>
<feature type="compositionally biased region" description="Polar residues" evidence="1">
    <location>
        <begin position="52"/>
        <end position="67"/>
    </location>
</feature>
<protein>
    <submittedName>
        <fullName evidence="2">Uncharacterized protein</fullName>
    </submittedName>
</protein>
<dbReference type="HOGENOM" id="CLU_1981836_0_0_1"/>
<accession>A0A0C3BXK5</accession>
<evidence type="ECO:0000313" key="2">
    <source>
        <dbReference type="EMBL" id="KIM41325.1"/>
    </source>
</evidence>
<sequence length="126" mass="13716">MPVTFKADGSSVISFAFLICRPRGPLAIQPSARKIPGRGQRVEGKGGDWRTAPQSNESISPGATSLPHSCTVRHSTLADVSSGNLQFRFFARHFSSVVYYTNTETANVMVSPILHISRNLTNRQLG</sequence>
<proteinExistence type="predicted"/>
<dbReference type="AlphaFoldDB" id="A0A0C3BXK5"/>